<reference evidence="3" key="1">
    <citation type="submission" date="2016-10" db="EMBL/GenBank/DDBJ databases">
        <authorList>
            <person name="Varghese N."/>
        </authorList>
    </citation>
    <scope>NUCLEOTIDE SEQUENCE [LARGE SCALE GENOMIC DNA]</scope>
    <source>
        <strain evidence="3">HL 19</strain>
    </source>
</reference>
<dbReference type="Proteomes" id="UP000183104">
    <property type="component" value="Unassembled WGS sequence"/>
</dbReference>
<organism evidence="2 3">
    <name type="scientific">Thiohalorhabdus denitrificans</name>
    <dbReference type="NCBI Taxonomy" id="381306"/>
    <lineage>
        <taxon>Bacteria</taxon>
        <taxon>Pseudomonadati</taxon>
        <taxon>Pseudomonadota</taxon>
        <taxon>Gammaproteobacteria</taxon>
        <taxon>Thiohalorhabdales</taxon>
        <taxon>Thiohalorhabdaceae</taxon>
        <taxon>Thiohalorhabdus</taxon>
    </lineage>
</organism>
<feature type="transmembrane region" description="Helical" evidence="1">
    <location>
        <begin position="300"/>
        <end position="318"/>
    </location>
</feature>
<dbReference type="PANTHER" id="PTHR35337:SF1">
    <property type="entry name" value="SLR1478 PROTEIN"/>
    <property type="match status" value="1"/>
</dbReference>
<keyword evidence="1" id="KW-1133">Transmembrane helix</keyword>
<dbReference type="RefSeq" id="WP_054964885.1">
    <property type="nucleotide sequence ID" value="NZ_FMUN01000004.1"/>
</dbReference>
<dbReference type="EMBL" id="FMUN01000004">
    <property type="protein sequence ID" value="SCY22868.1"/>
    <property type="molecule type" value="Genomic_DNA"/>
</dbReference>
<evidence type="ECO:0000256" key="1">
    <source>
        <dbReference type="SAM" id="Phobius"/>
    </source>
</evidence>
<proteinExistence type="predicted"/>
<keyword evidence="3" id="KW-1185">Reference proteome</keyword>
<feature type="transmembrane region" description="Helical" evidence="1">
    <location>
        <begin position="177"/>
        <end position="198"/>
    </location>
</feature>
<accession>A0A0P9CEH8</accession>
<feature type="transmembrane region" description="Helical" evidence="1">
    <location>
        <begin position="205"/>
        <end position="223"/>
    </location>
</feature>
<dbReference type="InterPro" id="IPR002798">
    <property type="entry name" value="SpoIIM-like"/>
</dbReference>
<keyword evidence="1" id="KW-0812">Transmembrane</keyword>
<feature type="transmembrane region" description="Helical" evidence="1">
    <location>
        <begin position="103"/>
        <end position="124"/>
    </location>
</feature>
<keyword evidence="1" id="KW-0472">Membrane</keyword>
<evidence type="ECO:0000313" key="3">
    <source>
        <dbReference type="Proteomes" id="UP000183104"/>
    </source>
</evidence>
<gene>
    <name evidence="2" type="ORF">SAMN05661077_1518</name>
</gene>
<dbReference type="PANTHER" id="PTHR35337">
    <property type="entry name" value="SLR1478 PROTEIN"/>
    <property type="match status" value="1"/>
</dbReference>
<protein>
    <submittedName>
        <fullName evidence="2">Uncharacterized membrane protein SpoIIM, required for sporulation</fullName>
    </submittedName>
</protein>
<dbReference type="AlphaFoldDB" id="A0A0P9CEH8"/>
<evidence type="ECO:0000313" key="2">
    <source>
        <dbReference type="EMBL" id="SCY22868.1"/>
    </source>
</evidence>
<dbReference type="STRING" id="381306.AN478_01635"/>
<sequence>MKQLQFERHHREDWEALEERLDALDRRVADDEVGDLPELYRRTSRHLALAKDRHYSPALVARLHRLVLRGHQHLYRTRRRWAGRVLQFFLVELPRTVRAERRLFSLAAFLLFFPGLVMGLASYADGRLIYTLAGSEQVRQMESMYDPANDKVGRGAERQSASDFQMFGVYVSNNTGIGFRTFAGGLLFGVGTVATLLFNGLFLGGVAGHLTGLGYAGTFWPFVAGHGAFELTAIVLSGTAGLQLARALYAPGRYGRIGALRAVAPASATIMAGAALLFLLAAFVEAFWSSSTLVPDEVKYAVAGVLWTLVAAYFLLAGRARRGS</sequence>
<name>A0A0P9CEH8_9GAMM</name>
<feature type="transmembrane region" description="Helical" evidence="1">
    <location>
        <begin position="229"/>
        <end position="250"/>
    </location>
</feature>
<feature type="transmembrane region" description="Helical" evidence="1">
    <location>
        <begin position="262"/>
        <end position="288"/>
    </location>
</feature>
<dbReference type="Pfam" id="PF01944">
    <property type="entry name" value="SpoIIM"/>
    <property type="match status" value="1"/>
</dbReference>